<accession>A0AAP0ET32</accession>
<dbReference type="InterPro" id="IPR012334">
    <property type="entry name" value="Pectin_lyas_fold"/>
</dbReference>
<gene>
    <name evidence="1" type="ORF">Syun_026216</name>
</gene>
<dbReference type="AlphaFoldDB" id="A0AAP0ET32"/>
<sequence>MTDRGAGARAQRSRTRLGDPRLGRRLALGFSIDMGYNVEYDGDSTSRWVKHCVKSRDNTVVANGQEGAQAVALKLSRNNAFLYNTSILGSQDTLLDLEGKHYFYKLHRKAC</sequence>
<name>A0AAP0ET32_9MAGN</name>
<reference evidence="1 2" key="1">
    <citation type="submission" date="2024-01" db="EMBL/GenBank/DDBJ databases">
        <title>Genome assemblies of Stephania.</title>
        <authorList>
            <person name="Yang L."/>
        </authorList>
    </citation>
    <scope>NUCLEOTIDE SEQUENCE [LARGE SCALE GENOMIC DNA]</scope>
    <source>
        <strain evidence="1">YNDBR</strain>
        <tissue evidence="1">Leaf</tissue>
    </source>
</reference>
<dbReference type="InterPro" id="IPR011050">
    <property type="entry name" value="Pectin_lyase_fold/virulence"/>
</dbReference>
<evidence type="ECO:0000313" key="2">
    <source>
        <dbReference type="Proteomes" id="UP001420932"/>
    </source>
</evidence>
<dbReference type="Proteomes" id="UP001420932">
    <property type="component" value="Unassembled WGS sequence"/>
</dbReference>
<comment type="caution">
    <text evidence="1">The sequence shown here is derived from an EMBL/GenBank/DDBJ whole genome shotgun (WGS) entry which is preliminary data.</text>
</comment>
<proteinExistence type="predicted"/>
<dbReference type="Gene3D" id="2.160.20.10">
    <property type="entry name" value="Single-stranded right-handed beta-helix, Pectin lyase-like"/>
    <property type="match status" value="1"/>
</dbReference>
<keyword evidence="2" id="KW-1185">Reference proteome</keyword>
<dbReference type="EMBL" id="JBBNAF010000011">
    <property type="protein sequence ID" value="KAK9099171.1"/>
    <property type="molecule type" value="Genomic_DNA"/>
</dbReference>
<organism evidence="1 2">
    <name type="scientific">Stephania yunnanensis</name>
    <dbReference type="NCBI Taxonomy" id="152371"/>
    <lineage>
        <taxon>Eukaryota</taxon>
        <taxon>Viridiplantae</taxon>
        <taxon>Streptophyta</taxon>
        <taxon>Embryophyta</taxon>
        <taxon>Tracheophyta</taxon>
        <taxon>Spermatophyta</taxon>
        <taxon>Magnoliopsida</taxon>
        <taxon>Ranunculales</taxon>
        <taxon>Menispermaceae</taxon>
        <taxon>Menispermoideae</taxon>
        <taxon>Cissampelideae</taxon>
        <taxon>Stephania</taxon>
    </lineage>
</organism>
<evidence type="ECO:0000313" key="1">
    <source>
        <dbReference type="EMBL" id="KAK9099171.1"/>
    </source>
</evidence>
<dbReference type="SUPFAM" id="SSF51126">
    <property type="entry name" value="Pectin lyase-like"/>
    <property type="match status" value="1"/>
</dbReference>
<protein>
    <submittedName>
        <fullName evidence="1">Uncharacterized protein</fullName>
    </submittedName>
</protein>